<dbReference type="InterPro" id="IPR000330">
    <property type="entry name" value="SNF2_N"/>
</dbReference>
<dbReference type="PANTHER" id="PTHR45629:SF7">
    <property type="entry name" value="DNA EXCISION REPAIR PROTEIN ERCC-6-RELATED"/>
    <property type="match status" value="1"/>
</dbReference>
<reference evidence="2" key="1">
    <citation type="submission" date="2015-11" db="EMBL/GenBank/DDBJ databases">
        <title>De novo transcriptome assembly of four potential Pierce s Disease insect vectors from Arizona vineyards.</title>
        <authorList>
            <person name="Tassone E.E."/>
        </authorList>
    </citation>
    <scope>NUCLEOTIDE SEQUENCE</scope>
</reference>
<feature type="non-terminal residue" evidence="2">
    <location>
        <position position="115"/>
    </location>
</feature>
<gene>
    <name evidence="2" type="ORF">g.56316</name>
</gene>
<dbReference type="PANTHER" id="PTHR45629">
    <property type="entry name" value="SNF2/RAD54 FAMILY MEMBER"/>
    <property type="match status" value="1"/>
</dbReference>
<dbReference type="SUPFAM" id="SSF52540">
    <property type="entry name" value="P-loop containing nucleoside triphosphate hydrolases"/>
    <property type="match status" value="1"/>
</dbReference>
<dbReference type="InterPro" id="IPR027417">
    <property type="entry name" value="P-loop_NTPase"/>
</dbReference>
<evidence type="ECO:0000259" key="1">
    <source>
        <dbReference type="Pfam" id="PF00176"/>
    </source>
</evidence>
<protein>
    <recommendedName>
        <fullName evidence="1">SNF2 N-terminal domain-containing protein</fullName>
    </recommendedName>
</protein>
<organism evidence="2">
    <name type="scientific">Homalodisca liturata</name>
    <dbReference type="NCBI Taxonomy" id="320908"/>
    <lineage>
        <taxon>Eukaryota</taxon>
        <taxon>Metazoa</taxon>
        <taxon>Ecdysozoa</taxon>
        <taxon>Arthropoda</taxon>
        <taxon>Hexapoda</taxon>
        <taxon>Insecta</taxon>
        <taxon>Pterygota</taxon>
        <taxon>Neoptera</taxon>
        <taxon>Paraneoptera</taxon>
        <taxon>Hemiptera</taxon>
        <taxon>Auchenorrhyncha</taxon>
        <taxon>Membracoidea</taxon>
        <taxon>Cicadellidae</taxon>
        <taxon>Cicadellinae</taxon>
        <taxon>Proconiini</taxon>
        <taxon>Homalodisca</taxon>
    </lineage>
</organism>
<name>A0A1B6K434_9HEMI</name>
<dbReference type="InterPro" id="IPR038718">
    <property type="entry name" value="SNF2-like_sf"/>
</dbReference>
<dbReference type="GO" id="GO:0005524">
    <property type="term" value="F:ATP binding"/>
    <property type="evidence" value="ECO:0007669"/>
    <property type="project" value="InterPro"/>
</dbReference>
<evidence type="ECO:0000313" key="2">
    <source>
        <dbReference type="EMBL" id="JAT06206.1"/>
    </source>
</evidence>
<feature type="non-terminal residue" evidence="2">
    <location>
        <position position="1"/>
    </location>
</feature>
<dbReference type="Pfam" id="PF00176">
    <property type="entry name" value="SNF2-rel_dom"/>
    <property type="match status" value="1"/>
</dbReference>
<dbReference type="AlphaFoldDB" id="A0A1B6K434"/>
<proteinExistence type="predicted"/>
<feature type="domain" description="SNF2 N-terminal" evidence="1">
    <location>
        <begin position="57"/>
        <end position="114"/>
    </location>
</feature>
<dbReference type="InterPro" id="IPR050496">
    <property type="entry name" value="SNF2_RAD54_helicase_repair"/>
</dbReference>
<dbReference type="Gene3D" id="3.40.50.10810">
    <property type="entry name" value="Tandem AAA-ATPase domain"/>
    <property type="match status" value="1"/>
</dbReference>
<accession>A0A1B6K434</accession>
<dbReference type="EMBL" id="GECU01001501">
    <property type="protein sequence ID" value="JAT06206.1"/>
    <property type="molecule type" value="Transcribed_RNA"/>
</dbReference>
<sequence>IEAELEAKLGLIAETESAPLKDPVQKAERLLPNDDGRTHPILGIPIPQTQWDYLFEYQREGVRWIIDLYLKGKGGILADEMGLGKTLQSIVAVVSLIESGKARNALVLCPATLVE</sequence>